<dbReference type="PANTHER" id="PTHR33055">
    <property type="entry name" value="TRANSPOSASE FOR INSERTION SEQUENCE ELEMENT IS1111A"/>
    <property type="match status" value="1"/>
</dbReference>
<keyword evidence="1" id="KW-0175">Coiled coil</keyword>
<dbReference type="GO" id="GO:0003677">
    <property type="term" value="F:DNA binding"/>
    <property type="evidence" value="ECO:0007669"/>
    <property type="project" value="InterPro"/>
</dbReference>
<proteinExistence type="predicted"/>
<evidence type="ECO:0000313" key="4">
    <source>
        <dbReference type="EMBL" id="PYE90623.1"/>
    </source>
</evidence>
<feature type="domain" description="Transposase IS116/IS110/IS902 C-terminal" evidence="3">
    <location>
        <begin position="197"/>
        <end position="279"/>
    </location>
</feature>
<protein>
    <submittedName>
        <fullName evidence="4">Transposase</fullName>
    </submittedName>
</protein>
<dbReference type="AlphaFoldDB" id="A0A318T7T4"/>
<gene>
    <name evidence="4" type="ORF">C7477_101297</name>
</gene>
<dbReference type="InterPro" id="IPR003346">
    <property type="entry name" value="Transposase_20"/>
</dbReference>
<feature type="non-terminal residue" evidence="4">
    <location>
        <position position="283"/>
    </location>
</feature>
<keyword evidence="5" id="KW-1185">Reference proteome</keyword>
<reference evidence="4 5" key="1">
    <citation type="submission" date="2018-06" db="EMBL/GenBank/DDBJ databases">
        <title>Genomic Encyclopedia of Type Strains, Phase III (KMG-III): the genomes of soil and plant-associated and newly described type strains.</title>
        <authorList>
            <person name="Whitman W."/>
        </authorList>
    </citation>
    <scope>NUCLEOTIDE SEQUENCE [LARGE SCALE GENOMIC DNA]</scope>
    <source>
        <strain evidence="4 5">ORS 1419</strain>
    </source>
</reference>
<feature type="coiled-coil region" evidence="1">
    <location>
        <begin position="161"/>
        <end position="188"/>
    </location>
</feature>
<feature type="domain" description="Transposase IS110-like N-terminal" evidence="2">
    <location>
        <begin position="29"/>
        <end position="154"/>
    </location>
</feature>
<dbReference type="InterPro" id="IPR047650">
    <property type="entry name" value="Transpos_IS110"/>
</dbReference>
<dbReference type="Proteomes" id="UP000247454">
    <property type="component" value="Unassembled WGS sequence"/>
</dbReference>
<accession>A0A318T7T4</accession>
<name>A0A318T7T4_9HYPH</name>
<evidence type="ECO:0000259" key="2">
    <source>
        <dbReference type="Pfam" id="PF01548"/>
    </source>
</evidence>
<dbReference type="PANTHER" id="PTHR33055:SF13">
    <property type="entry name" value="TRANSPOSASE"/>
    <property type="match status" value="1"/>
</dbReference>
<dbReference type="EMBL" id="QJTF01000001">
    <property type="protein sequence ID" value="PYE90623.1"/>
    <property type="molecule type" value="Genomic_DNA"/>
</dbReference>
<organism evidence="4 5">
    <name type="scientific">Phyllobacterium leguminum</name>
    <dbReference type="NCBI Taxonomy" id="314237"/>
    <lineage>
        <taxon>Bacteria</taxon>
        <taxon>Pseudomonadati</taxon>
        <taxon>Pseudomonadota</taxon>
        <taxon>Alphaproteobacteria</taxon>
        <taxon>Hyphomicrobiales</taxon>
        <taxon>Phyllobacteriaceae</taxon>
        <taxon>Phyllobacterium</taxon>
    </lineage>
</organism>
<comment type="caution">
    <text evidence="4">The sequence shown here is derived from an EMBL/GenBank/DDBJ whole genome shotgun (WGS) entry which is preliminary data.</text>
</comment>
<evidence type="ECO:0000256" key="1">
    <source>
        <dbReference type="SAM" id="Coils"/>
    </source>
</evidence>
<evidence type="ECO:0000313" key="5">
    <source>
        <dbReference type="Proteomes" id="UP000247454"/>
    </source>
</evidence>
<dbReference type="GO" id="GO:0004803">
    <property type="term" value="F:transposase activity"/>
    <property type="evidence" value="ECO:0007669"/>
    <property type="project" value="InterPro"/>
</dbReference>
<dbReference type="GO" id="GO:0006313">
    <property type="term" value="P:DNA transposition"/>
    <property type="evidence" value="ECO:0007669"/>
    <property type="project" value="InterPro"/>
</dbReference>
<evidence type="ECO:0000259" key="3">
    <source>
        <dbReference type="Pfam" id="PF02371"/>
    </source>
</evidence>
<dbReference type="InterPro" id="IPR002525">
    <property type="entry name" value="Transp_IS110-like_N"/>
</dbReference>
<dbReference type="Pfam" id="PF01548">
    <property type="entry name" value="DEDD_Tnp_IS110"/>
    <property type="match status" value="1"/>
</dbReference>
<dbReference type="Pfam" id="PF02371">
    <property type="entry name" value="Transposase_20"/>
    <property type="match status" value="1"/>
</dbReference>
<sequence>MTIDDEIQSVIGLDVSCDTVTLFDSLTSQTMTVANRCDELRSALEAFAGRGGLLAVCEATGGYEDELLAALAMLAIPAHRADAAKVKSYIRSFGKRAKTDAIDAQWLARYGCDRGRTLAPWRPAEANHSRISLLAARRMDLVAMRVQEKNRLKAPRARTIAVDIKDHIAELERRIDAIELEIKTLINNDPGLRQRESALRTIPGVGETIAAFLIATMPELGSMNRRQAACLAGCAPHPRDSGRMTGHRTTTGGRRHIRPMLFIAALTAIRGKNDLAAAYKAFL</sequence>